<keyword evidence="2" id="KW-0131">Cell cycle</keyword>
<feature type="compositionally biased region" description="Basic residues" evidence="1">
    <location>
        <begin position="271"/>
        <end position="282"/>
    </location>
</feature>
<feature type="compositionally biased region" description="Low complexity" evidence="1">
    <location>
        <begin position="301"/>
        <end position="310"/>
    </location>
</feature>
<dbReference type="GO" id="GO:0051301">
    <property type="term" value="P:cell division"/>
    <property type="evidence" value="ECO:0007669"/>
    <property type="project" value="UniProtKB-KW"/>
</dbReference>
<keyword evidence="2" id="KW-0132">Cell division</keyword>
<name>A0A6J4U439_9ACTN</name>
<feature type="compositionally biased region" description="Basic residues" evidence="1">
    <location>
        <begin position="442"/>
        <end position="451"/>
    </location>
</feature>
<feature type="compositionally biased region" description="Low complexity" evidence="1">
    <location>
        <begin position="66"/>
        <end position="82"/>
    </location>
</feature>
<feature type="region of interest" description="Disordered" evidence="1">
    <location>
        <begin position="1"/>
        <end position="187"/>
    </location>
</feature>
<sequence>ERPQPGARRPRPRLPPRHRRLPRGLPVPGRRALHRRPQPGRALEPVAHHRRRLPGPVPGRPRRPALHAPARGPVRLPAGGRARLLRPRRDLPHRPGARARAGAVVRGRARPLRGDDRLPARLPQARALPLHDRGGRALPAPAPARPGHRPAVQRRVPRRGDRARLLPAGRAREDRDRRLPGGLPQGHAAGARARRAAHPGHHVPAAQALRARARDLGGHDVHARLHPRPRVVADVLRRVPRAALRRDEPAVVRDDRPRPLRARRVVHRVARRPHPARHRAGRGPREHLARPVREGRRREGGLPARPVAVRAGRRRAVRDGLRPGAHRPARQDADPPGRRDGPHLRGDRQRAGARRRLRAHPRLPAVRRAGLQDRAARARLVLQAAGHGPHRGARAPGVRHRRGRHPRDPADGRDAPVRLLRGLVDRGELHPARPAADGLRPRAQRGARGRV</sequence>
<accession>A0A6J4U439</accession>
<feature type="compositionally biased region" description="Basic residues" evidence="1">
    <location>
        <begin position="351"/>
        <end position="361"/>
    </location>
</feature>
<dbReference type="EMBL" id="CADCVS010000613">
    <property type="protein sequence ID" value="CAA9540178.1"/>
    <property type="molecule type" value="Genomic_DNA"/>
</dbReference>
<feature type="non-terminal residue" evidence="2">
    <location>
        <position position="451"/>
    </location>
</feature>
<proteinExistence type="predicted"/>
<feature type="compositionally biased region" description="Basic and acidic residues" evidence="1">
    <location>
        <begin position="283"/>
        <end position="300"/>
    </location>
</feature>
<feature type="compositionally biased region" description="Basic and acidic residues" evidence="1">
    <location>
        <begin position="406"/>
        <end position="416"/>
    </location>
</feature>
<feature type="compositionally biased region" description="Low complexity" evidence="1">
    <location>
        <begin position="377"/>
        <end position="387"/>
    </location>
</feature>
<feature type="region of interest" description="Disordered" evidence="1">
    <location>
        <begin position="271"/>
        <end position="451"/>
    </location>
</feature>
<organism evidence="2">
    <name type="scientific">uncultured Solirubrobacteraceae bacterium</name>
    <dbReference type="NCBI Taxonomy" id="1162706"/>
    <lineage>
        <taxon>Bacteria</taxon>
        <taxon>Bacillati</taxon>
        <taxon>Actinomycetota</taxon>
        <taxon>Thermoleophilia</taxon>
        <taxon>Solirubrobacterales</taxon>
        <taxon>Solirubrobacteraceae</taxon>
        <taxon>environmental samples</taxon>
    </lineage>
</organism>
<gene>
    <name evidence="2" type="ORF">AVDCRST_MAG30-4663</name>
</gene>
<feature type="compositionally biased region" description="Basic residues" evidence="1">
    <location>
        <begin position="146"/>
        <end position="157"/>
    </location>
</feature>
<feature type="compositionally biased region" description="Basic residues" evidence="1">
    <location>
        <begin position="388"/>
        <end position="405"/>
    </location>
</feature>
<feature type="non-terminal residue" evidence="2">
    <location>
        <position position="1"/>
    </location>
</feature>
<reference evidence="2" key="1">
    <citation type="submission" date="2020-02" db="EMBL/GenBank/DDBJ databases">
        <authorList>
            <person name="Meier V. D."/>
        </authorList>
    </citation>
    <scope>NUCLEOTIDE SEQUENCE</scope>
    <source>
        <strain evidence="2">AVDCRST_MAG30</strain>
    </source>
</reference>
<feature type="compositionally biased region" description="Basic and acidic residues" evidence="1">
    <location>
        <begin position="158"/>
        <end position="179"/>
    </location>
</feature>
<evidence type="ECO:0000313" key="2">
    <source>
        <dbReference type="EMBL" id="CAA9540178.1"/>
    </source>
</evidence>
<dbReference type="AlphaFoldDB" id="A0A6J4U439"/>
<feature type="compositionally biased region" description="Basic residues" evidence="1">
    <location>
        <begin position="8"/>
        <end position="22"/>
    </location>
</feature>
<feature type="compositionally biased region" description="Basic and acidic residues" evidence="1">
    <location>
        <begin position="329"/>
        <end position="350"/>
    </location>
</feature>
<evidence type="ECO:0000256" key="1">
    <source>
        <dbReference type="SAM" id="MobiDB-lite"/>
    </source>
</evidence>
<protein>
    <submittedName>
        <fullName evidence="2">FtsW-like cell division membrane protein CA_C0505</fullName>
    </submittedName>
</protein>